<proteinExistence type="predicted"/>
<organism evidence="2 3">
    <name type="scientific">Mesorhizobium alhagi CCNWXJ12-2</name>
    <dbReference type="NCBI Taxonomy" id="1107882"/>
    <lineage>
        <taxon>Bacteria</taxon>
        <taxon>Pseudomonadati</taxon>
        <taxon>Pseudomonadota</taxon>
        <taxon>Alphaproteobacteria</taxon>
        <taxon>Hyphomicrobiales</taxon>
        <taxon>Phyllobacteriaceae</taxon>
        <taxon>Allomesorhizobium</taxon>
    </lineage>
</organism>
<dbReference type="GO" id="GO:0016810">
    <property type="term" value="F:hydrolase activity, acting on carbon-nitrogen (but not peptide) bonds"/>
    <property type="evidence" value="ECO:0007669"/>
    <property type="project" value="InterPro"/>
</dbReference>
<dbReference type="Proteomes" id="UP000003250">
    <property type="component" value="Unassembled WGS sequence"/>
</dbReference>
<feature type="domain" description="Amidohydrolase-related" evidence="1">
    <location>
        <begin position="107"/>
        <end position="190"/>
    </location>
</feature>
<keyword evidence="2" id="KW-0378">Hydrolase</keyword>
<dbReference type="InterPro" id="IPR011059">
    <property type="entry name" value="Metal-dep_hydrolase_composite"/>
</dbReference>
<dbReference type="InterPro" id="IPR032466">
    <property type="entry name" value="Metal_Hydrolase"/>
</dbReference>
<dbReference type="InterPro" id="IPR006680">
    <property type="entry name" value="Amidohydro-rel"/>
</dbReference>
<evidence type="ECO:0000313" key="2">
    <source>
        <dbReference type="EMBL" id="EHK54295.1"/>
    </source>
</evidence>
<dbReference type="Pfam" id="PF01979">
    <property type="entry name" value="Amidohydro_1"/>
    <property type="match status" value="1"/>
</dbReference>
<accession>H0HYF7</accession>
<feature type="non-terminal residue" evidence="2">
    <location>
        <position position="216"/>
    </location>
</feature>
<dbReference type="Gene3D" id="3.20.20.140">
    <property type="entry name" value="Metal-dependent hydrolases"/>
    <property type="match status" value="1"/>
</dbReference>
<dbReference type="PANTHER" id="PTHR43135">
    <property type="entry name" value="ALPHA-D-RIBOSE 1-METHYLPHOSPHONATE 5-TRIPHOSPHATE DIPHOSPHATASE"/>
    <property type="match status" value="1"/>
</dbReference>
<dbReference type="SUPFAM" id="SSF51338">
    <property type="entry name" value="Composite domain of metallo-dependent hydrolases"/>
    <property type="match status" value="1"/>
</dbReference>
<gene>
    <name evidence="2" type="ORF">MAXJ12_26178</name>
</gene>
<dbReference type="EMBL" id="AHAM01000218">
    <property type="protein sequence ID" value="EHK54295.1"/>
    <property type="molecule type" value="Genomic_DNA"/>
</dbReference>
<evidence type="ECO:0000259" key="1">
    <source>
        <dbReference type="Pfam" id="PF01979"/>
    </source>
</evidence>
<evidence type="ECO:0000313" key="3">
    <source>
        <dbReference type="Proteomes" id="UP000003250"/>
    </source>
</evidence>
<protein>
    <submittedName>
        <fullName evidence="2">Metallo-dependent hydrolase</fullName>
    </submittedName>
</protein>
<keyword evidence="3" id="KW-1185">Reference proteome</keyword>
<name>H0HYF7_9HYPH</name>
<sequence length="216" mass="22898">MYCKSFELREAVAHAVSCAAAVFSSARTAFMMLRPGREMLAAALLLGLCATASADNVLFENVRIFDGKGAALSAPSNVLVQGNVIEQISTDPIEAEGVQRIPGDGRTLMPGLIDAHWHAMLIATGPLDTMNDIGFATLAAGDEATDTLMRGFTTVRDVGRPAFGLKRAIDQGIIEGPRIYPSGAMMTVTSGHGDFRQMSDLPRKPGLFTPMEINGG</sequence>
<dbReference type="SUPFAM" id="SSF51556">
    <property type="entry name" value="Metallo-dependent hydrolases"/>
    <property type="match status" value="1"/>
</dbReference>
<dbReference type="AlphaFoldDB" id="H0HYF7"/>
<dbReference type="PANTHER" id="PTHR43135:SF3">
    <property type="entry name" value="ALPHA-D-RIBOSE 1-METHYLPHOSPHONATE 5-TRIPHOSPHATE DIPHOSPHATASE"/>
    <property type="match status" value="1"/>
</dbReference>
<reference evidence="2 3" key="1">
    <citation type="journal article" date="2012" name="J. Bacteriol.">
        <title>Draft Genome Sequence of Mesorhizobium alhagi CCNWXJ12-2T, a Novel Salt-Resistant Species Isolated from the Desert of Northwestern China.</title>
        <authorList>
            <person name="Zhou M."/>
            <person name="Chen W."/>
            <person name="Chen H."/>
            <person name="Wei G."/>
        </authorList>
    </citation>
    <scope>NUCLEOTIDE SEQUENCE [LARGE SCALE GENOMIC DNA]</scope>
    <source>
        <strain evidence="2 3">CCNWXJ12-2</strain>
    </source>
</reference>
<dbReference type="InterPro" id="IPR051781">
    <property type="entry name" value="Metallo-dep_Hydrolase"/>
</dbReference>